<keyword evidence="3" id="KW-0862">Zinc</keyword>
<protein>
    <submittedName>
        <fullName evidence="8">AN1-type domain-containing protein</fullName>
    </submittedName>
</protein>
<feature type="domain" description="AN1-type" evidence="5">
    <location>
        <begin position="5"/>
        <end position="53"/>
    </location>
</feature>
<organism evidence="8">
    <name type="scientific">Haemonchus placei</name>
    <name type="common">Barber's pole worm</name>
    <dbReference type="NCBI Taxonomy" id="6290"/>
    <lineage>
        <taxon>Eukaryota</taxon>
        <taxon>Metazoa</taxon>
        <taxon>Ecdysozoa</taxon>
        <taxon>Nematoda</taxon>
        <taxon>Chromadorea</taxon>
        <taxon>Rhabditida</taxon>
        <taxon>Rhabditina</taxon>
        <taxon>Rhabditomorpha</taxon>
        <taxon>Strongyloidea</taxon>
        <taxon>Trichostrongylidae</taxon>
        <taxon>Haemonchus</taxon>
    </lineage>
</organism>
<gene>
    <name evidence="6" type="ORF">HPLM_LOCUS12360</name>
</gene>
<evidence type="ECO:0000313" key="7">
    <source>
        <dbReference type="Proteomes" id="UP000268014"/>
    </source>
</evidence>
<dbReference type="Pfam" id="PF01428">
    <property type="entry name" value="zf-AN1"/>
    <property type="match status" value="1"/>
</dbReference>
<dbReference type="GO" id="GO:0008270">
    <property type="term" value="F:zinc ion binding"/>
    <property type="evidence" value="ECO:0007669"/>
    <property type="project" value="UniProtKB-KW"/>
</dbReference>
<keyword evidence="2 4" id="KW-0863">Zinc-finger</keyword>
<evidence type="ECO:0000313" key="6">
    <source>
        <dbReference type="EMBL" id="VDO45457.1"/>
    </source>
</evidence>
<dbReference type="OrthoDB" id="407198at2759"/>
<name>A0A0N4WMD8_HAEPC</name>
<evidence type="ECO:0000313" key="8">
    <source>
        <dbReference type="WBParaSite" id="HPLM_0001236801-mRNA-1"/>
    </source>
</evidence>
<reference evidence="8" key="1">
    <citation type="submission" date="2017-02" db="UniProtKB">
        <authorList>
            <consortium name="WormBaseParasite"/>
        </authorList>
    </citation>
    <scope>IDENTIFICATION</scope>
</reference>
<dbReference type="GO" id="GO:0005737">
    <property type="term" value="C:cytoplasm"/>
    <property type="evidence" value="ECO:0007669"/>
    <property type="project" value="TreeGrafter"/>
</dbReference>
<reference evidence="6 7" key="2">
    <citation type="submission" date="2018-11" db="EMBL/GenBank/DDBJ databases">
        <authorList>
            <consortium name="Pathogen Informatics"/>
        </authorList>
    </citation>
    <scope>NUCLEOTIDE SEQUENCE [LARGE SCALE GENOMIC DNA]</scope>
    <source>
        <strain evidence="6 7">MHpl1</strain>
    </source>
</reference>
<dbReference type="Gene3D" id="4.10.1110.10">
    <property type="entry name" value="AN1-like Zinc finger"/>
    <property type="match status" value="1"/>
</dbReference>
<sequence length="79" mass="8857">MAELPDLGGRCFFENCKRLDFLPFTCPLCKECFCSDHRFTHGCDSSKQYDPNTAVSSSSGPLRNFLCMLNSGRFQTSSC</sequence>
<evidence type="ECO:0000256" key="2">
    <source>
        <dbReference type="ARBA" id="ARBA00022771"/>
    </source>
</evidence>
<dbReference type="EMBL" id="UZAF01017843">
    <property type="protein sequence ID" value="VDO45457.1"/>
    <property type="molecule type" value="Genomic_DNA"/>
</dbReference>
<dbReference type="PROSITE" id="PS51039">
    <property type="entry name" value="ZF_AN1"/>
    <property type="match status" value="1"/>
</dbReference>
<dbReference type="InterPro" id="IPR000058">
    <property type="entry name" value="Znf_AN1"/>
</dbReference>
<evidence type="ECO:0000256" key="4">
    <source>
        <dbReference type="PROSITE-ProRule" id="PRU00449"/>
    </source>
</evidence>
<dbReference type="AlphaFoldDB" id="A0A0N4WMD8"/>
<evidence type="ECO:0000256" key="1">
    <source>
        <dbReference type="ARBA" id="ARBA00022723"/>
    </source>
</evidence>
<keyword evidence="7" id="KW-1185">Reference proteome</keyword>
<evidence type="ECO:0000259" key="5">
    <source>
        <dbReference type="PROSITE" id="PS51039"/>
    </source>
</evidence>
<keyword evidence="1" id="KW-0479">Metal-binding</keyword>
<dbReference type="SUPFAM" id="SSF118310">
    <property type="entry name" value="AN1-like Zinc finger"/>
    <property type="match status" value="1"/>
</dbReference>
<dbReference type="InterPro" id="IPR035896">
    <property type="entry name" value="AN1-like_Znf"/>
</dbReference>
<dbReference type="PANTHER" id="PTHR14677">
    <property type="entry name" value="ARSENITE INDUCUBLE RNA ASSOCIATED PROTEIN AIP-1-RELATED"/>
    <property type="match status" value="1"/>
</dbReference>
<proteinExistence type="predicted"/>
<dbReference type="PANTHER" id="PTHR14677:SF20">
    <property type="entry name" value="ZINC FINGER AN1-TYPE CONTAINING 2A-RELATED"/>
    <property type="match status" value="1"/>
</dbReference>
<dbReference type="Proteomes" id="UP000268014">
    <property type="component" value="Unassembled WGS sequence"/>
</dbReference>
<accession>A0A0N4WMD8</accession>
<evidence type="ECO:0000256" key="3">
    <source>
        <dbReference type="ARBA" id="ARBA00022833"/>
    </source>
</evidence>
<dbReference type="WBParaSite" id="HPLM_0001236801-mRNA-1">
    <property type="protein sequence ID" value="HPLM_0001236801-mRNA-1"/>
    <property type="gene ID" value="HPLM_0001236801"/>
</dbReference>